<name>A0AAJ7N3I4_9HYME</name>
<keyword evidence="6 9" id="KW-0067">ATP-binding</keyword>
<feature type="domain" description="Protein kinase" evidence="11">
    <location>
        <begin position="58"/>
        <end position="305"/>
    </location>
</feature>
<protein>
    <recommendedName>
        <fullName evidence="1">non-specific serine/threonine protein kinase</fullName>
        <ecNumber evidence="1">2.7.11.1</ecNumber>
    </recommendedName>
</protein>
<dbReference type="SUPFAM" id="SSF56112">
    <property type="entry name" value="Protein kinase-like (PK-like)"/>
    <property type="match status" value="1"/>
</dbReference>
<keyword evidence="5 13" id="KW-0418">Kinase</keyword>
<dbReference type="InterPro" id="IPR000719">
    <property type="entry name" value="Prot_kinase_dom"/>
</dbReference>
<evidence type="ECO:0000256" key="10">
    <source>
        <dbReference type="RuleBase" id="RU000304"/>
    </source>
</evidence>
<dbReference type="PROSITE" id="PS00108">
    <property type="entry name" value="PROTEIN_KINASE_ST"/>
    <property type="match status" value="1"/>
</dbReference>
<comment type="similarity">
    <text evidence="10">Belongs to the protein kinase superfamily.</text>
</comment>
<keyword evidence="3" id="KW-0808">Transferase</keyword>
<keyword evidence="12" id="KW-1185">Reference proteome</keyword>
<reference evidence="13" key="1">
    <citation type="submission" date="2025-08" db="UniProtKB">
        <authorList>
            <consortium name="RefSeq"/>
        </authorList>
    </citation>
    <scope>IDENTIFICATION</scope>
    <source>
        <tissue evidence="13">Whole body</tissue>
    </source>
</reference>
<evidence type="ECO:0000256" key="4">
    <source>
        <dbReference type="ARBA" id="ARBA00022741"/>
    </source>
</evidence>
<dbReference type="RefSeq" id="XP_017875100.1">
    <property type="nucleotide sequence ID" value="XM_018019611.2"/>
</dbReference>
<dbReference type="AlphaFoldDB" id="A0AAJ7N3I4"/>
<dbReference type="InterPro" id="IPR008271">
    <property type="entry name" value="Ser/Thr_kinase_AS"/>
</dbReference>
<evidence type="ECO:0000313" key="12">
    <source>
        <dbReference type="Proteomes" id="UP000694925"/>
    </source>
</evidence>
<dbReference type="Pfam" id="PF00069">
    <property type="entry name" value="Pkinase"/>
    <property type="match status" value="1"/>
</dbReference>
<comment type="catalytic activity">
    <reaction evidence="7">
        <text>L-threonyl-[protein] + ATP = O-phospho-L-threonyl-[protein] + ADP + H(+)</text>
        <dbReference type="Rhea" id="RHEA:46608"/>
        <dbReference type="Rhea" id="RHEA-COMP:11060"/>
        <dbReference type="Rhea" id="RHEA-COMP:11605"/>
        <dbReference type="ChEBI" id="CHEBI:15378"/>
        <dbReference type="ChEBI" id="CHEBI:30013"/>
        <dbReference type="ChEBI" id="CHEBI:30616"/>
        <dbReference type="ChEBI" id="CHEBI:61977"/>
        <dbReference type="ChEBI" id="CHEBI:456216"/>
        <dbReference type="EC" id="2.7.11.1"/>
    </reaction>
</comment>
<feature type="binding site" evidence="9">
    <location>
        <position position="85"/>
    </location>
    <ligand>
        <name>ATP</name>
        <dbReference type="ChEBI" id="CHEBI:30616"/>
    </ligand>
</feature>
<organism evidence="12 13">
    <name type="scientific">Ceratina calcarata</name>
    <dbReference type="NCBI Taxonomy" id="156304"/>
    <lineage>
        <taxon>Eukaryota</taxon>
        <taxon>Metazoa</taxon>
        <taxon>Ecdysozoa</taxon>
        <taxon>Arthropoda</taxon>
        <taxon>Hexapoda</taxon>
        <taxon>Insecta</taxon>
        <taxon>Pterygota</taxon>
        <taxon>Neoptera</taxon>
        <taxon>Endopterygota</taxon>
        <taxon>Hymenoptera</taxon>
        <taxon>Apocrita</taxon>
        <taxon>Aculeata</taxon>
        <taxon>Apoidea</taxon>
        <taxon>Anthophila</taxon>
        <taxon>Apidae</taxon>
        <taxon>Ceratina</taxon>
        <taxon>Zadontomerus</taxon>
    </lineage>
</organism>
<dbReference type="GO" id="GO:0004674">
    <property type="term" value="F:protein serine/threonine kinase activity"/>
    <property type="evidence" value="ECO:0007669"/>
    <property type="project" value="UniProtKB-KW"/>
</dbReference>
<dbReference type="Proteomes" id="UP000694925">
    <property type="component" value="Unplaced"/>
</dbReference>
<dbReference type="SMART" id="SM00220">
    <property type="entry name" value="S_TKc"/>
    <property type="match status" value="1"/>
</dbReference>
<dbReference type="InterPro" id="IPR051681">
    <property type="entry name" value="Ser/Thr_Kinases-Pseudokinases"/>
</dbReference>
<evidence type="ECO:0000256" key="1">
    <source>
        <dbReference type="ARBA" id="ARBA00012513"/>
    </source>
</evidence>
<dbReference type="GO" id="GO:0005524">
    <property type="term" value="F:ATP binding"/>
    <property type="evidence" value="ECO:0007669"/>
    <property type="project" value="UniProtKB-UniRule"/>
</dbReference>
<keyword evidence="2 10" id="KW-0723">Serine/threonine-protein kinase</keyword>
<dbReference type="KEGG" id="ccal:108621985"/>
<evidence type="ECO:0000256" key="9">
    <source>
        <dbReference type="PROSITE-ProRule" id="PRU10141"/>
    </source>
</evidence>
<sequence length="307" mass="34311">MASPHKLVAKLRSLTPRILKNPDGRTYLSPYKQTVGNRNQFNIDTPNRRKILEDGLPNKHGTFLGSGGFGTVYKASYKGDEVAAKVMRTEKCLNVLNREKRASFLKHTNIVRVLMIEQGAALSLITMELCGTTLQDQLDERVLNKHERLRVLRGVTCALDFCHSAGIVHADVKPKNILLSVDGQPKLTDFGSSVLIEESNEVKEYRGTPGYTAPEIIKGNSPTPGSDIYSLGIVAWQMISRKLPFAGLHSHTIIYLSAKGHRPEDESIEDEVNGIYKSLYRKMWAQDVNERPSTNEIINRIDVLLDS</sequence>
<dbReference type="PANTHER" id="PTHR44329">
    <property type="entry name" value="SERINE/THREONINE-PROTEIN KINASE TNNI3K-RELATED"/>
    <property type="match status" value="1"/>
</dbReference>
<dbReference type="GeneID" id="108621985"/>
<evidence type="ECO:0000256" key="2">
    <source>
        <dbReference type="ARBA" id="ARBA00022527"/>
    </source>
</evidence>
<dbReference type="CTD" id="100117851"/>
<dbReference type="PROSITE" id="PS50011">
    <property type="entry name" value="PROTEIN_KINASE_DOM"/>
    <property type="match status" value="1"/>
</dbReference>
<dbReference type="InterPro" id="IPR011009">
    <property type="entry name" value="Kinase-like_dom_sf"/>
</dbReference>
<dbReference type="EC" id="2.7.11.1" evidence="1"/>
<accession>A0AAJ7N3I4</accession>
<dbReference type="PROSITE" id="PS00107">
    <property type="entry name" value="PROTEIN_KINASE_ATP"/>
    <property type="match status" value="1"/>
</dbReference>
<evidence type="ECO:0000256" key="7">
    <source>
        <dbReference type="ARBA" id="ARBA00047899"/>
    </source>
</evidence>
<keyword evidence="4 9" id="KW-0547">Nucleotide-binding</keyword>
<evidence type="ECO:0000313" key="13">
    <source>
        <dbReference type="RefSeq" id="XP_017875100.1"/>
    </source>
</evidence>
<dbReference type="InterPro" id="IPR017441">
    <property type="entry name" value="Protein_kinase_ATP_BS"/>
</dbReference>
<dbReference type="Gene3D" id="1.10.510.10">
    <property type="entry name" value="Transferase(Phosphotransferase) domain 1"/>
    <property type="match status" value="1"/>
</dbReference>
<dbReference type="Gene3D" id="3.30.200.20">
    <property type="entry name" value="Phosphorylase Kinase, domain 1"/>
    <property type="match status" value="1"/>
</dbReference>
<gene>
    <name evidence="13" type="primary">LOC108621985</name>
</gene>
<proteinExistence type="inferred from homology"/>
<evidence type="ECO:0000259" key="11">
    <source>
        <dbReference type="PROSITE" id="PS50011"/>
    </source>
</evidence>
<comment type="catalytic activity">
    <reaction evidence="8">
        <text>L-seryl-[protein] + ATP = O-phospho-L-seryl-[protein] + ADP + H(+)</text>
        <dbReference type="Rhea" id="RHEA:17989"/>
        <dbReference type="Rhea" id="RHEA-COMP:9863"/>
        <dbReference type="Rhea" id="RHEA-COMP:11604"/>
        <dbReference type="ChEBI" id="CHEBI:15378"/>
        <dbReference type="ChEBI" id="CHEBI:29999"/>
        <dbReference type="ChEBI" id="CHEBI:30616"/>
        <dbReference type="ChEBI" id="CHEBI:83421"/>
        <dbReference type="ChEBI" id="CHEBI:456216"/>
        <dbReference type="EC" id="2.7.11.1"/>
    </reaction>
</comment>
<evidence type="ECO:0000256" key="8">
    <source>
        <dbReference type="ARBA" id="ARBA00048679"/>
    </source>
</evidence>
<evidence type="ECO:0000256" key="5">
    <source>
        <dbReference type="ARBA" id="ARBA00022777"/>
    </source>
</evidence>
<dbReference type="PANTHER" id="PTHR44329:SF285">
    <property type="entry name" value="V-MOS MOLONEY MURINE SARCOMA VIRAL ONCO HOMOLOG"/>
    <property type="match status" value="1"/>
</dbReference>
<evidence type="ECO:0000256" key="3">
    <source>
        <dbReference type="ARBA" id="ARBA00022679"/>
    </source>
</evidence>
<evidence type="ECO:0000256" key="6">
    <source>
        <dbReference type="ARBA" id="ARBA00022840"/>
    </source>
</evidence>